<name>A0ABS2GA16_9FIRM</name>
<dbReference type="PANTHER" id="PTHR43421:SF1">
    <property type="entry name" value="METALLOPROTEASE PMBA"/>
    <property type="match status" value="1"/>
</dbReference>
<gene>
    <name evidence="5" type="ORF">H9X83_07495</name>
</gene>
<dbReference type="Gene3D" id="3.30.2290.10">
    <property type="entry name" value="PmbA/TldD superfamily"/>
    <property type="match status" value="1"/>
</dbReference>
<dbReference type="Pfam" id="PF19290">
    <property type="entry name" value="PmbA_TldD_2nd"/>
    <property type="match status" value="1"/>
</dbReference>
<keyword evidence="6" id="KW-1185">Reference proteome</keyword>
<evidence type="ECO:0000259" key="2">
    <source>
        <dbReference type="Pfam" id="PF01523"/>
    </source>
</evidence>
<dbReference type="Pfam" id="PF01523">
    <property type="entry name" value="PmbA_TldD_1st"/>
    <property type="match status" value="1"/>
</dbReference>
<dbReference type="InterPro" id="IPR035068">
    <property type="entry name" value="TldD/PmbA_N"/>
</dbReference>
<feature type="domain" description="Metalloprotease TldD/E N-terminal" evidence="2">
    <location>
        <begin position="22"/>
        <end position="86"/>
    </location>
</feature>
<organism evidence="5 6">
    <name type="scientific">Anaerotignum lactatifermentans</name>
    <dbReference type="NCBI Taxonomy" id="160404"/>
    <lineage>
        <taxon>Bacteria</taxon>
        <taxon>Bacillati</taxon>
        <taxon>Bacillota</taxon>
        <taxon>Clostridia</taxon>
        <taxon>Lachnospirales</taxon>
        <taxon>Anaerotignaceae</taxon>
        <taxon>Anaerotignum</taxon>
    </lineage>
</organism>
<evidence type="ECO:0000313" key="6">
    <source>
        <dbReference type="Proteomes" id="UP000729290"/>
    </source>
</evidence>
<comment type="similarity">
    <text evidence="1">Belongs to the peptidase U62 family.</text>
</comment>
<protein>
    <submittedName>
        <fullName evidence="5">TldD/PmbA family protein</fullName>
    </submittedName>
</protein>
<reference evidence="5 6" key="1">
    <citation type="journal article" date="2021" name="Sci. Rep.">
        <title>The distribution of antibiotic resistance genes in chicken gut microbiota commensals.</title>
        <authorList>
            <person name="Juricova H."/>
            <person name="Matiasovicova J."/>
            <person name="Kubasova T."/>
            <person name="Cejkova D."/>
            <person name="Rychlik I."/>
        </authorList>
    </citation>
    <scope>NUCLEOTIDE SEQUENCE [LARGE SCALE GENOMIC DNA]</scope>
    <source>
        <strain evidence="5 6">An431b</strain>
    </source>
</reference>
<sequence>MERREFQKELMALALAEGFSDCEAYYRENRHFEVMVLEGEVSDYENSGLRGVAFRGTYEGRTGYSYTERMEREDIAYLVKSARENAVLLPKEEREKLYAPAKPVGHWEKLNPHLEQLTAEEKVQAAKRMEAAALQEEDAVVSMDYCVLGTDWIETAICNSLGLDVSCRRNMVTAYVCAIAKEGDEVKTGAYFWKGQNWHEFDPAATGKKAAEMAVSHLGAGGVASGRYGVVLEGRVMASFLRVFAPVFFGETVQKGFSLLAGKRGETIAAACVTLRDDPLLETGYVYAPFDSEGVPCRNKAVIEKGVLKTFLYNLKSAEKDGVASTGNGFKAGLTSPVKTAVTNFYLEPGKRSREELLADLGDGLLITDITGLHAGANTVSGDFSLSAEGFLVENGNIGRPVEQITVAGNFYELLRTMEEVGNDLYFAGNGTGAPSVRVREMSVAGE</sequence>
<evidence type="ECO:0000259" key="4">
    <source>
        <dbReference type="Pfam" id="PF19290"/>
    </source>
</evidence>
<feature type="domain" description="Metalloprotease TldD/E central" evidence="4">
    <location>
        <begin position="113"/>
        <end position="218"/>
    </location>
</feature>
<proteinExistence type="inferred from homology"/>
<dbReference type="Pfam" id="PF19289">
    <property type="entry name" value="PmbA_TldD_3rd"/>
    <property type="match status" value="1"/>
</dbReference>
<evidence type="ECO:0000259" key="3">
    <source>
        <dbReference type="Pfam" id="PF19289"/>
    </source>
</evidence>
<dbReference type="InterPro" id="IPR045570">
    <property type="entry name" value="Metalloprtase-TldD/E_cen_dom"/>
</dbReference>
<comment type="caution">
    <text evidence="5">The sequence shown here is derived from an EMBL/GenBank/DDBJ whole genome shotgun (WGS) entry which is preliminary data.</text>
</comment>
<dbReference type="InterPro" id="IPR036059">
    <property type="entry name" value="TldD/PmbA_sf"/>
</dbReference>
<dbReference type="InterPro" id="IPR045569">
    <property type="entry name" value="Metalloprtase-TldD/E_C"/>
</dbReference>
<dbReference type="RefSeq" id="WP_205133777.1">
    <property type="nucleotide sequence ID" value="NZ_JACSNT010000008.1"/>
</dbReference>
<dbReference type="Proteomes" id="UP000729290">
    <property type="component" value="Unassembled WGS sequence"/>
</dbReference>
<feature type="domain" description="Metalloprotease TldD/E C-terminal" evidence="3">
    <location>
        <begin position="225"/>
        <end position="446"/>
    </location>
</feature>
<dbReference type="InterPro" id="IPR047657">
    <property type="entry name" value="PmbA"/>
</dbReference>
<accession>A0ABS2GA16</accession>
<dbReference type="PANTHER" id="PTHR43421">
    <property type="entry name" value="METALLOPROTEASE PMBA"/>
    <property type="match status" value="1"/>
</dbReference>
<evidence type="ECO:0000256" key="1">
    <source>
        <dbReference type="ARBA" id="ARBA00005836"/>
    </source>
</evidence>
<dbReference type="SUPFAM" id="SSF111283">
    <property type="entry name" value="Putative modulator of DNA gyrase, PmbA/TldD"/>
    <property type="match status" value="1"/>
</dbReference>
<dbReference type="EMBL" id="JACSNV010000009">
    <property type="protein sequence ID" value="MBM6878002.1"/>
    <property type="molecule type" value="Genomic_DNA"/>
</dbReference>
<dbReference type="InterPro" id="IPR002510">
    <property type="entry name" value="Metalloprtase-TldD/E_N"/>
</dbReference>
<evidence type="ECO:0000313" key="5">
    <source>
        <dbReference type="EMBL" id="MBM6878002.1"/>
    </source>
</evidence>